<dbReference type="SUPFAM" id="SSF48019">
    <property type="entry name" value="post-AAA+ oligomerization domain-like"/>
    <property type="match status" value="1"/>
</dbReference>
<dbReference type="GO" id="GO:0005524">
    <property type="term" value="F:ATP binding"/>
    <property type="evidence" value="ECO:0007669"/>
    <property type="project" value="UniProtKB-UniRule"/>
</dbReference>
<dbReference type="Pfam" id="PF00004">
    <property type="entry name" value="AAA"/>
    <property type="match status" value="1"/>
</dbReference>
<evidence type="ECO:0000256" key="12">
    <source>
        <dbReference type="ARBA" id="ARBA00080382"/>
    </source>
</evidence>
<dbReference type="CDD" id="cd17752">
    <property type="entry name" value="BRCT_RFC1"/>
    <property type="match status" value="1"/>
</dbReference>
<dbReference type="Gene3D" id="3.40.50.10190">
    <property type="entry name" value="BRCT domain"/>
    <property type="match status" value="1"/>
</dbReference>
<dbReference type="VEuPathDB" id="VectorBase:GPAI030190"/>
<name>A0A1A9ZZX6_GLOPL</name>
<feature type="region of interest" description="Disordered" evidence="14">
    <location>
        <begin position="1"/>
        <end position="20"/>
    </location>
</feature>
<keyword evidence="5" id="KW-0235">DNA replication</keyword>
<evidence type="ECO:0000256" key="2">
    <source>
        <dbReference type="ARBA" id="ARBA00006116"/>
    </source>
</evidence>
<accession>A0A1A9ZZX6</accession>
<evidence type="ECO:0000313" key="17">
    <source>
        <dbReference type="Proteomes" id="UP000092445"/>
    </source>
</evidence>
<feature type="compositionally biased region" description="Basic and acidic residues" evidence="14">
    <location>
        <begin position="394"/>
        <end position="403"/>
    </location>
</feature>
<dbReference type="InterPro" id="IPR013725">
    <property type="entry name" value="DNA_replication_fac_RFC1_C"/>
</dbReference>
<evidence type="ECO:0000256" key="11">
    <source>
        <dbReference type="ARBA" id="ARBA00078526"/>
    </source>
</evidence>
<feature type="compositionally biased region" description="Polar residues" evidence="14">
    <location>
        <begin position="510"/>
        <end position="523"/>
    </location>
</feature>
<comment type="similarity">
    <text evidence="2">Belongs to the activator 1 large subunit family.</text>
</comment>
<keyword evidence="13" id="KW-0175">Coiled coil</keyword>
<keyword evidence="7" id="KW-0067">ATP-binding</keyword>
<dbReference type="GO" id="GO:0005663">
    <property type="term" value="C:DNA replication factor C complex"/>
    <property type="evidence" value="ECO:0007669"/>
    <property type="project" value="InterPro"/>
</dbReference>
<feature type="compositionally biased region" description="Low complexity" evidence="14">
    <location>
        <begin position="1320"/>
        <end position="1345"/>
    </location>
</feature>
<dbReference type="SMART" id="SM00382">
    <property type="entry name" value="AAA"/>
    <property type="match status" value="1"/>
</dbReference>
<dbReference type="Proteomes" id="UP000092445">
    <property type="component" value="Unassembled WGS sequence"/>
</dbReference>
<dbReference type="InterPro" id="IPR036420">
    <property type="entry name" value="BRCT_dom_sf"/>
</dbReference>
<evidence type="ECO:0000256" key="4">
    <source>
        <dbReference type="ARBA" id="ARBA00022553"/>
    </source>
</evidence>
<dbReference type="EnsemblMetazoa" id="GPAI030190-RA">
    <property type="protein sequence ID" value="GPAI030190-PA"/>
    <property type="gene ID" value="GPAI030190"/>
</dbReference>
<dbReference type="GO" id="GO:0005634">
    <property type="term" value="C:nucleus"/>
    <property type="evidence" value="ECO:0007669"/>
    <property type="project" value="UniProtKB-SubCell"/>
</dbReference>
<reference evidence="17" key="1">
    <citation type="submission" date="2014-03" db="EMBL/GenBank/DDBJ databases">
        <authorList>
            <person name="Aksoy S."/>
            <person name="Warren W."/>
            <person name="Wilson R.K."/>
        </authorList>
    </citation>
    <scope>NUCLEOTIDE SEQUENCE [LARGE SCALE GENOMIC DNA]</scope>
    <source>
        <strain evidence="17">IAEA</strain>
    </source>
</reference>
<dbReference type="Pfam" id="PF08519">
    <property type="entry name" value="RFC1"/>
    <property type="match status" value="1"/>
</dbReference>
<evidence type="ECO:0000256" key="14">
    <source>
        <dbReference type="SAM" id="MobiDB-lite"/>
    </source>
</evidence>
<keyword evidence="6" id="KW-0547">Nucleotide-binding</keyword>
<dbReference type="InterPro" id="IPR003959">
    <property type="entry name" value="ATPase_AAA_core"/>
</dbReference>
<proteinExistence type="inferred from homology"/>
<keyword evidence="9" id="KW-0539">Nucleus</keyword>
<evidence type="ECO:0000256" key="5">
    <source>
        <dbReference type="ARBA" id="ARBA00022705"/>
    </source>
</evidence>
<dbReference type="GO" id="GO:0006260">
    <property type="term" value="P:DNA replication"/>
    <property type="evidence" value="ECO:0007669"/>
    <property type="project" value="UniProtKB-KW"/>
</dbReference>
<dbReference type="FunFam" id="3.40.50.10190:FF:000001">
    <property type="entry name" value="Replication factor C subunit 1"/>
    <property type="match status" value="1"/>
</dbReference>
<feature type="compositionally biased region" description="Polar residues" evidence="14">
    <location>
        <begin position="664"/>
        <end position="674"/>
    </location>
</feature>
<feature type="coiled-coil region" evidence="13">
    <location>
        <begin position="216"/>
        <end position="293"/>
    </location>
</feature>
<feature type="compositionally biased region" description="Basic residues" evidence="14">
    <location>
        <begin position="420"/>
        <end position="431"/>
    </location>
</feature>
<dbReference type="GO" id="GO:0016887">
    <property type="term" value="F:ATP hydrolysis activity"/>
    <property type="evidence" value="ECO:0007669"/>
    <property type="project" value="InterPro"/>
</dbReference>
<keyword evidence="17" id="KW-1185">Reference proteome</keyword>
<dbReference type="SUPFAM" id="SSF52540">
    <property type="entry name" value="P-loop containing nucleoside triphosphate hydrolases"/>
    <property type="match status" value="1"/>
</dbReference>
<feature type="domain" description="BRCT" evidence="15">
    <location>
        <begin position="559"/>
        <end position="640"/>
    </location>
</feature>
<dbReference type="GO" id="GO:0006281">
    <property type="term" value="P:DNA repair"/>
    <property type="evidence" value="ECO:0007669"/>
    <property type="project" value="InterPro"/>
</dbReference>
<dbReference type="Gene3D" id="3.40.50.300">
    <property type="entry name" value="P-loop containing nucleotide triphosphate hydrolases"/>
    <property type="match status" value="1"/>
</dbReference>
<feature type="region of interest" description="Disordered" evidence="14">
    <location>
        <begin position="349"/>
        <end position="439"/>
    </location>
</feature>
<keyword evidence="4" id="KW-0597">Phosphoprotein</keyword>
<dbReference type="SMART" id="SM00292">
    <property type="entry name" value="BRCT"/>
    <property type="match status" value="1"/>
</dbReference>
<feature type="compositionally biased region" description="Acidic residues" evidence="14">
    <location>
        <begin position="1295"/>
        <end position="1308"/>
    </location>
</feature>
<dbReference type="PROSITE" id="PS50172">
    <property type="entry name" value="BRCT"/>
    <property type="match status" value="1"/>
</dbReference>
<feature type="region of interest" description="Disordered" evidence="14">
    <location>
        <begin position="1269"/>
        <end position="1352"/>
    </location>
</feature>
<evidence type="ECO:0000256" key="13">
    <source>
        <dbReference type="SAM" id="Coils"/>
    </source>
</evidence>
<dbReference type="FunFam" id="1.20.272.10:FF:000005">
    <property type="entry name" value="Replication factor C subunit 1"/>
    <property type="match status" value="1"/>
</dbReference>
<dbReference type="InterPro" id="IPR008921">
    <property type="entry name" value="DNA_pol3_clamp-load_cplx_C"/>
</dbReference>
<keyword evidence="8" id="KW-0238">DNA-binding</keyword>
<feature type="region of interest" description="Disordered" evidence="14">
    <location>
        <begin position="650"/>
        <end position="676"/>
    </location>
</feature>
<dbReference type="GO" id="GO:0003677">
    <property type="term" value="F:DNA binding"/>
    <property type="evidence" value="ECO:0007669"/>
    <property type="project" value="UniProtKB-KW"/>
</dbReference>
<protein>
    <recommendedName>
        <fullName evidence="3">Replication factor C subunit 1</fullName>
    </recommendedName>
    <alternativeName>
        <fullName evidence="11">Activator 1 140 kDa subunit</fullName>
    </alternativeName>
    <alternativeName>
        <fullName evidence="12">Activator 1 subunit 1</fullName>
    </alternativeName>
    <alternativeName>
        <fullName evidence="10">Replication factor C large subunit</fullName>
    </alternativeName>
</protein>
<dbReference type="InterPro" id="IPR001357">
    <property type="entry name" value="BRCT_dom"/>
</dbReference>
<dbReference type="Pfam" id="PF00533">
    <property type="entry name" value="BRCT"/>
    <property type="match status" value="1"/>
</dbReference>
<evidence type="ECO:0000256" key="9">
    <source>
        <dbReference type="ARBA" id="ARBA00023242"/>
    </source>
</evidence>
<evidence type="ECO:0000256" key="8">
    <source>
        <dbReference type="ARBA" id="ARBA00023125"/>
    </source>
</evidence>
<dbReference type="STRING" id="7398.A0A1A9ZZX6"/>
<evidence type="ECO:0000256" key="3">
    <source>
        <dbReference type="ARBA" id="ARBA00020401"/>
    </source>
</evidence>
<feature type="compositionally biased region" description="Basic and acidic residues" evidence="14">
    <location>
        <begin position="479"/>
        <end position="507"/>
    </location>
</feature>
<dbReference type="FunFam" id="3.40.50.300:FF:000395">
    <property type="entry name" value="Replication factor C subunit 1"/>
    <property type="match status" value="1"/>
</dbReference>
<feature type="coiled-coil region" evidence="13">
    <location>
        <begin position="134"/>
        <end position="179"/>
    </location>
</feature>
<evidence type="ECO:0000256" key="1">
    <source>
        <dbReference type="ARBA" id="ARBA00004123"/>
    </source>
</evidence>
<evidence type="ECO:0000256" key="6">
    <source>
        <dbReference type="ARBA" id="ARBA00022741"/>
    </source>
</evidence>
<evidence type="ECO:0000259" key="15">
    <source>
        <dbReference type="PROSITE" id="PS50172"/>
    </source>
</evidence>
<comment type="subcellular location">
    <subcellularLocation>
        <location evidence="1">Nucleus</location>
    </subcellularLocation>
</comment>
<dbReference type="Gene3D" id="1.10.8.60">
    <property type="match status" value="1"/>
</dbReference>
<dbReference type="Gene3D" id="1.20.272.10">
    <property type="match status" value="1"/>
</dbReference>
<feature type="compositionally biased region" description="Basic and acidic residues" evidence="14">
    <location>
        <begin position="650"/>
        <end position="661"/>
    </location>
</feature>
<dbReference type="Pfam" id="PF25361">
    <property type="entry name" value="AAA_lid_RFC1"/>
    <property type="match status" value="1"/>
</dbReference>
<dbReference type="SUPFAM" id="SSF52113">
    <property type="entry name" value="BRCT domain"/>
    <property type="match status" value="1"/>
</dbReference>
<evidence type="ECO:0000256" key="7">
    <source>
        <dbReference type="ARBA" id="ARBA00022840"/>
    </source>
</evidence>
<organism evidence="16 17">
    <name type="scientific">Glossina pallidipes</name>
    <name type="common">Tsetse fly</name>
    <dbReference type="NCBI Taxonomy" id="7398"/>
    <lineage>
        <taxon>Eukaryota</taxon>
        <taxon>Metazoa</taxon>
        <taxon>Ecdysozoa</taxon>
        <taxon>Arthropoda</taxon>
        <taxon>Hexapoda</taxon>
        <taxon>Insecta</taxon>
        <taxon>Pterygota</taxon>
        <taxon>Neoptera</taxon>
        <taxon>Endopterygota</taxon>
        <taxon>Diptera</taxon>
        <taxon>Brachycera</taxon>
        <taxon>Muscomorpha</taxon>
        <taxon>Hippoboscoidea</taxon>
        <taxon>Glossinidae</taxon>
        <taxon>Glossina</taxon>
    </lineage>
</organism>
<feature type="compositionally biased region" description="Acidic residues" evidence="14">
    <location>
        <begin position="1272"/>
        <end position="1288"/>
    </location>
</feature>
<dbReference type="InterPro" id="IPR027417">
    <property type="entry name" value="P-loop_NTPase"/>
</dbReference>
<dbReference type="PANTHER" id="PTHR23389">
    <property type="entry name" value="CHROMOSOME TRANSMISSION FIDELITY FACTOR 18"/>
    <property type="match status" value="1"/>
</dbReference>
<evidence type="ECO:0000256" key="10">
    <source>
        <dbReference type="ARBA" id="ARBA00076017"/>
    </source>
</evidence>
<reference evidence="16" key="2">
    <citation type="submission" date="2020-05" db="UniProtKB">
        <authorList>
            <consortium name="EnsemblMetazoa"/>
        </authorList>
    </citation>
    <scope>IDENTIFICATION</scope>
    <source>
        <strain evidence="16">IAEA</strain>
    </source>
</reference>
<dbReference type="PANTHER" id="PTHR23389:SF6">
    <property type="entry name" value="REPLICATION FACTOR C SUBUNIT 1"/>
    <property type="match status" value="1"/>
</dbReference>
<dbReference type="InterPro" id="IPR003593">
    <property type="entry name" value="AAA+_ATPase"/>
</dbReference>
<feature type="region of interest" description="Disordered" evidence="14">
    <location>
        <begin position="479"/>
        <end position="527"/>
    </location>
</feature>
<dbReference type="CDD" id="cd00009">
    <property type="entry name" value="AAA"/>
    <property type="match status" value="1"/>
</dbReference>
<dbReference type="GO" id="GO:0003689">
    <property type="term" value="F:DNA clamp loader activity"/>
    <property type="evidence" value="ECO:0007669"/>
    <property type="project" value="UniProtKB-UniRule"/>
</dbReference>
<feature type="compositionally biased region" description="Low complexity" evidence="14">
    <location>
        <begin position="1"/>
        <end position="15"/>
    </location>
</feature>
<evidence type="ECO:0000313" key="16">
    <source>
        <dbReference type="EnsemblMetazoa" id="GPAI030190-PA"/>
    </source>
</evidence>
<sequence>MKQQQQQQQRQQQQQKGKSKNKLKIFKFDLLANVYNETNKQLRIFQNGKHLNNKQISIYRKRSKIQDSNDKNDKSDKKIQLTEKLLNDIHMDKVLDNLQEIYKIGFEELRKDNKKDTLETTRLVEAIESFKYDNKNLEEIMETFQLNKANIEMMKEQIVKEQEEGKKKLEENGEKIRNLRHELLSIDLLHNMEMKLLAKWDANRETQAQIVSDKRQKSLLQQLVDVKKKIEQEERLIGEIGNCYENQIFNLNDQLSQWEEKYKKEMENILLEIQEIMNQITELQENHGNYRELCKEHIAFVEDYLKCKEEEQRLHEEQCYRIRCAVRLQAWWRGVMTIASFFKKDASSTKKINKTQSANDERKEENKTKKRKVLHVVSSDEEENEIRLQNSKKFRNEETEKNNKSPSKGTKKPNFSKLNSKSKKLSPKKEKHAVDPMVMFGAETKRIPMKKPARRKEASLLELENDQIDESLMEIDLEKDFNSPVEKHKKEQRQTTPKSEEKKEKSSKSPNGRSTTDMETSVLSDEERYERKRVSAVLYQKYKNRSSVLNHGCKEIPKGKPDCLAGLTFLVTGVLESLERTEAEDIIKQYGGKVMTTVGKRLKYLIVGEEAGPKKLAVAEENGIQIISEDGFLDLIREKSGLNGKIEIKENGTSKGKEKIASKSPENANKTTSPAKRKIKLTPENNVKSAKIASHHLKGEDDQTVAKLAAEQSGKLKVNKSPNNIKIAATAVGKMSPVKKKIMSVPDSCLVKVESNEMKEQESKINEDNMAWVDKYKPSSIKDIVGQQGPSSNVNKLLNWLRKWFENRSGKKALQKPNPWAKNDDGSYYKAALLSGPPGIGKSTTANLVCKELGFDIVEFNASDTRSKRLLKEEVSELLSNKSLHGYFHGASQAMTKKHVLIMDEVDGMAGNEDRGGIQELIGLIKNSSIPIICMCNDRNHPKMRSLVNYCYDLRFNRPQLRQIKGCILSICAKEHLKLDATKIEEVITATNNDIRQSINHIALLSADKGLQLFAASDTKGNVGKVAQKDLKMGPWEVVRKVFSAEEHKTMSFNDKSDLFFHDYSLAPLFVQQNYLIVNPVGPRSEVLQKVALTADALSLSDLVDRRIRSQSAWSLLPTQAVFSSVMPGEYMKGSFTGQINFPAWLGKNSRTSKRSRLAQEIHDHTRIRTSGSRLSVRLDYAAFLLHKIIHPLKEHGLDGVNESLNTIKEYHLLREDLESLIELTTWPGKKNPMDGVDSKVKAALTRSYNKEVLAYSYSAGAGIKKKRSEASDDLDYMDADNNEEGEEGTLASHDEEDEQEKEDDNLENDGLVKVKKKSAAASSSSNSTKASNNKKSTSTSSKTKSTIKSKK</sequence>